<keyword evidence="1" id="KW-0479">Metal-binding</keyword>
<dbReference type="PROSITE" id="PS01360">
    <property type="entry name" value="ZF_MYND_1"/>
    <property type="match status" value="1"/>
</dbReference>
<dbReference type="Gene3D" id="6.10.140.2220">
    <property type="match status" value="1"/>
</dbReference>
<evidence type="ECO:0000259" key="5">
    <source>
        <dbReference type="PROSITE" id="PS50865"/>
    </source>
</evidence>
<evidence type="ECO:0000256" key="1">
    <source>
        <dbReference type="ARBA" id="ARBA00022723"/>
    </source>
</evidence>
<evidence type="ECO:0000313" key="7">
    <source>
        <dbReference type="Proteomes" id="UP001497453"/>
    </source>
</evidence>
<dbReference type="SUPFAM" id="SSF144232">
    <property type="entry name" value="HIT/MYND zinc finger-like"/>
    <property type="match status" value="1"/>
</dbReference>
<evidence type="ECO:0000256" key="3">
    <source>
        <dbReference type="ARBA" id="ARBA00022833"/>
    </source>
</evidence>
<dbReference type="Proteomes" id="UP001497453">
    <property type="component" value="Chromosome 5"/>
</dbReference>
<dbReference type="InterPro" id="IPR002893">
    <property type="entry name" value="Znf_MYND"/>
</dbReference>
<name>A0ABP1DLE3_9APHY</name>
<accession>A0ABP1DLE3</accession>
<organism evidence="6 7">
    <name type="scientific">Somion occarium</name>
    <dbReference type="NCBI Taxonomy" id="3059160"/>
    <lineage>
        <taxon>Eukaryota</taxon>
        <taxon>Fungi</taxon>
        <taxon>Dikarya</taxon>
        <taxon>Basidiomycota</taxon>
        <taxon>Agaricomycotina</taxon>
        <taxon>Agaricomycetes</taxon>
        <taxon>Polyporales</taxon>
        <taxon>Cerrenaceae</taxon>
        <taxon>Somion</taxon>
    </lineage>
</organism>
<reference evidence="7" key="1">
    <citation type="submission" date="2024-04" db="EMBL/GenBank/DDBJ databases">
        <authorList>
            <person name="Shaw F."/>
            <person name="Minotto A."/>
        </authorList>
    </citation>
    <scope>NUCLEOTIDE SEQUENCE [LARGE SCALE GENOMIC DNA]</scope>
</reference>
<evidence type="ECO:0000256" key="2">
    <source>
        <dbReference type="ARBA" id="ARBA00022771"/>
    </source>
</evidence>
<keyword evidence="2 4" id="KW-0863">Zinc-finger</keyword>
<dbReference type="Pfam" id="PF01753">
    <property type="entry name" value="zf-MYND"/>
    <property type="match status" value="1"/>
</dbReference>
<dbReference type="PROSITE" id="PS50865">
    <property type="entry name" value="ZF_MYND_2"/>
    <property type="match status" value="1"/>
</dbReference>
<evidence type="ECO:0000313" key="6">
    <source>
        <dbReference type="EMBL" id="CAL1708635.1"/>
    </source>
</evidence>
<gene>
    <name evidence="6" type="ORF">GFSPODELE1_LOCUS6948</name>
</gene>
<protein>
    <recommendedName>
        <fullName evidence="5">MYND-type domain-containing protein</fullName>
    </recommendedName>
</protein>
<dbReference type="EMBL" id="OZ037948">
    <property type="protein sequence ID" value="CAL1708635.1"/>
    <property type="molecule type" value="Genomic_DNA"/>
</dbReference>
<keyword evidence="3" id="KW-0862">Zinc</keyword>
<sequence>MDAPCPPGCLCHVLGQVLSDVLTRPAPCTRRRHPASDPREIQRKEAMQCQNCWISYAHNVKLFRCGGCNIEYYCSKACQKQAWPSHKQKCKLNQRVDTFGEEKQNSLSLLRAFTSKHRPTLTSLAVCALELEKDPKRSMDYIVSIPVHTRRGSKRPETSFFAVDVELQPIDELPQEQAEEMHEQLRLAHERSVKVGMIGVLFVMLKCIDTGVANIVPSAFADDLRQVSRQDDWKEVHLKRLNEGIVL</sequence>
<proteinExistence type="predicted"/>
<keyword evidence="7" id="KW-1185">Reference proteome</keyword>
<evidence type="ECO:0000256" key="4">
    <source>
        <dbReference type="PROSITE-ProRule" id="PRU00134"/>
    </source>
</evidence>
<feature type="domain" description="MYND-type" evidence="5">
    <location>
        <begin position="49"/>
        <end position="90"/>
    </location>
</feature>